<dbReference type="Proteomes" id="UP001595457">
    <property type="component" value="Unassembled WGS sequence"/>
</dbReference>
<evidence type="ECO:0000256" key="1">
    <source>
        <dbReference type="ARBA" id="ARBA00010996"/>
    </source>
</evidence>
<feature type="signal peptide" evidence="3">
    <location>
        <begin position="1"/>
        <end position="22"/>
    </location>
</feature>
<keyword evidence="3" id="KW-0732">Signal</keyword>
<comment type="similarity">
    <text evidence="1">Belongs to the SCO1/2 family.</text>
</comment>
<feature type="region of interest" description="Disordered" evidence="2">
    <location>
        <begin position="27"/>
        <end position="51"/>
    </location>
</feature>
<dbReference type="InterPro" id="IPR003782">
    <property type="entry name" value="SCO1/SenC"/>
</dbReference>
<evidence type="ECO:0000313" key="5">
    <source>
        <dbReference type="Proteomes" id="UP001595457"/>
    </source>
</evidence>
<gene>
    <name evidence="4" type="ORF">ACFOJE_08825</name>
</gene>
<dbReference type="CDD" id="cd02968">
    <property type="entry name" value="SCO"/>
    <property type="match status" value="1"/>
</dbReference>
<name>A0ABV7ASL9_9GAMM</name>
<dbReference type="Pfam" id="PF02630">
    <property type="entry name" value="SCO1-SenC"/>
    <property type="match status" value="1"/>
</dbReference>
<dbReference type="SUPFAM" id="SSF52833">
    <property type="entry name" value="Thioredoxin-like"/>
    <property type="match status" value="1"/>
</dbReference>
<comment type="caution">
    <text evidence="4">The sequence shown here is derived from an EMBL/GenBank/DDBJ whole genome shotgun (WGS) entry which is preliminary data.</text>
</comment>
<keyword evidence="5" id="KW-1185">Reference proteome</keyword>
<dbReference type="PANTHER" id="PTHR12151">
    <property type="entry name" value="ELECTRON TRANSPORT PROTIN SCO1/SENC FAMILY MEMBER"/>
    <property type="match status" value="1"/>
</dbReference>
<accession>A0ABV7ASL9</accession>
<dbReference type="EMBL" id="JBHRSJ010000016">
    <property type="protein sequence ID" value="MFC2972309.1"/>
    <property type="molecule type" value="Genomic_DNA"/>
</dbReference>
<protein>
    <submittedName>
        <fullName evidence="4">SCO family protein</fullName>
    </submittedName>
</protein>
<proteinExistence type="inferred from homology"/>
<organism evidence="4 5">
    <name type="scientific">Azotobacter bryophylli</name>
    <dbReference type="NCBI Taxonomy" id="1986537"/>
    <lineage>
        <taxon>Bacteria</taxon>
        <taxon>Pseudomonadati</taxon>
        <taxon>Pseudomonadota</taxon>
        <taxon>Gammaproteobacteria</taxon>
        <taxon>Pseudomonadales</taxon>
        <taxon>Pseudomonadaceae</taxon>
        <taxon>Azotobacter</taxon>
    </lineage>
</organism>
<evidence type="ECO:0000256" key="2">
    <source>
        <dbReference type="SAM" id="MobiDB-lite"/>
    </source>
</evidence>
<dbReference type="Gene3D" id="3.40.30.10">
    <property type="entry name" value="Glutaredoxin"/>
    <property type="match status" value="1"/>
</dbReference>
<dbReference type="InterPro" id="IPR036249">
    <property type="entry name" value="Thioredoxin-like_sf"/>
</dbReference>
<sequence length="217" mass="24075">MTIPRLLALALGAVLLSAAALAHQEHSGDQFASERPAQPPLIRSGKDKGTPDARSYFTDTLLLDQNGRQLRFYSDVLRNRVVLLNVIYTKCEDACPLITSRLKEVRHALGSQANNVYFITLTSDPKNDTPEVLKAYAREHGVDKRNWIFLTGGEEQLAVVLSRLGMPALHPRSPQEHATMLIAGDVANRHWTKIRPDAEPKAIAQHLQLMTMPVAGR</sequence>
<feature type="chain" id="PRO_5046870248" evidence="3">
    <location>
        <begin position="23"/>
        <end position="217"/>
    </location>
</feature>
<evidence type="ECO:0000313" key="4">
    <source>
        <dbReference type="EMBL" id="MFC2972309.1"/>
    </source>
</evidence>
<evidence type="ECO:0000256" key="3">
    <source>
        <dbReference type="SAM" id="SignalP"/>
    </source>
</evidence>
<reference evidence="5" key="1">
    <citation type="journal article" date="2019" name="Int. J. Syst. Evol. Microbiol.">
        <title>The Global Catalogue of Microorganisms (GCM) 10K type strain sequencing project: providing services to taxonomists for standard genome sequencing and annotation.</title>
        <authorList>
            <consortium name="The Broad Institute Genomics Platform"/>
            <consortium name="The Broad Institute Genome Sequencing Center for Infectious Disease"/>
            <person name="Wu L."/>
            <person name="Ma J."/>
        </authorList>
    </citation>
    <scope>NUCLEOTIDE SEQUENCE [LARGE SCALE GENOMIC DNA]</scope>
    <source>
        <strain evidence="5">KCTC 62195</strain>
    </source>
</reference>
<dbReference type="PANTHER" id="PTHR12151:SF25">
    <property type="entry name" value="LINALOOL DEHYDRATASE_ISOMERASE DOMAIN-CONTAINING PROTEIN"/>
    <property type="match status" value="1"/>
</dbReference>
<dbReference type="RefSeq" id="WP_377813951.1">
    <property type="nucleotide sequence ID" value="NZ_JBHRSJ010000016.1"/>
</dbReference>